<accession>Q9BVQ6</accession>
<name>Q9BVQ6_HUMAN</name>
<organism evidence="2">
    <name type="scientific">Homo sapiens</name>
    <name type="common">Human</name>
    <dbReference type="NCBI Taxonomy" id="9606"/>
    <lineage>
        <taxon>Eukaryota</taxon>
        <taxon>Metazoa</taxon>
        <taxon>Chordata</taxon>
        <taxon>Craniata</taxon>
        <taxon>Vertebrata</taxon>
        <taxon>Euteleostomi</taxon>
        <taxon>Mammalia</taxon>
        <taxon>Eutheria</taxon>
        <taxon>Euarchontoglires</taxon>
        <taxon>Primates</taxon>
        <taxon>Haplorrhini</taxon>
        <taxon>Catarrhini</taxon>
        <taxon>Hominidae</taxon>
        <taxon>Homo</taxon>
    </lineage>
</organism>
<evidence type="ECO:0000256" key="1">
    <source>
        <dbReference type="SAM" id="MobiDB-lite"/>
    </source>
</evidence>
<proteinExistence type="evidence at transcript level"/>
<protein>
    <submittedName>
        <fullName evidence="3">HCG1995620</fullName>
    </submittedName>
</protein>
<evidence type="ECO:0000313" key="2">
    <source>
        <dbReference type="EMBL" id="AAH00986.1"/>
    </source>
</evidence>
<sequence>MEASARPPLAVGSAAASPLESRGGSATMMGSTGVS</sequence>
<dbReference type="EMBL" id="BC000986">
    <property type="protein sequence ID" value="AAH00986.1"/>
    <property type="molecule type" value="mRNA"/>
</dbReference>
<evidence type="ECO:0000313" key="3">
    <source>
        <dbReference type="EMBL" id="EAW57447.1"/>
    </source>
</evidence>
<reference evidence="2" key="2">
    <citation type="journal article" date="2004" name="Genome Res.">
        <title>The status, quality, and expansion of the NIH full-length cDNA project: the Mammalian Gene Collection (MGC).</title>
        <authorList>
            <consortium name="The MGC Project Team"/>
            <person name="Gerhard D.S."/>
            <person name="Wagner L."/>
            <person name="Feingold E.A."/>
            <person name="Shenmen C.M."/>
            <person name="Grouse L.H."/>
            <person name="Schuler G."/>
            <person name="Klein S.L."/>
            <person name="Old S."/>
            <person name="Rasooly R."/>
            <person name="Good P."/>
            <person name="Guyer M."/>
            <person name="Peck A.M."/>
            <person name="Derge J.G."/>
            <person name="Lipman D."/>
            <person name="Collins F.S."/>
            <person name="Jang W."/>
            <person name="Sherry S."/>
            <person name="Feolo M."/>
            <person name="Misquitta L."/>
            <person name="Lee E."/>
            <person name="Rotmistrovsky K."/>
            <person name="Greenhut S.F."/>
            <person name="Schaefer C.F."/>
            <person name="Buetow K."/>
            <person name="Bonner T.I."/>
            <person name="Haussler D."/>
            <person name="Kent J."/>
            <person name="Kiekhaus M."/>
            <person name="Furey T."/>
            <person name="Brent M."/>
            <person name="Prange C."/>
            <person name="Schreiber K."/>
            <person name="Shapiro N."/>
            <person name="Bhat N.K."/>
            <person name="Hopkins R.F."/>
            <person name="Hsie F."/>
            <person name="Driscoll T."/>
            <person name="Soares M.B."/>
            <person name="Casavant T.L."/>
            <person name="Scheetz T.E."/>
            <person name="Brown-stein M.J."/>
            <person name="Usdin T.B."/>
            <person name="Toshiyuki S."/>
            <person name="Carninci P."/>
            <person name="Piao Y."/>
            <person name="Dudekula D.B."/>
            <person name="Ko M.S."/>
            <person name="Kawakami K."/>
            <person name="Suzuki Y."/>
            <person name="Sugano S."/>
            <person name="Gruber C.E."/>
            <person name="Smith M.R."/>
            <person name="Simmons B."/>
            <person name="Moore T."/>
            <person name="Waterman R."/>
            <person name="Johnson S.L."/>
            <person name="Ruan Y."/>
            <person name="Wei C.L."/>
            <person name="Mathavan S."/>
            <person name="Gunaratne P.H."/>
            <person name="Wu J."/>
            <person name="Garcia A.M."/>
            <person name="Hulyk S.W."/>
            <person name="Fuh E."/>
            <person name="Yuan Y."/>
            <person name="Sneed A."/>
            <person name="Kowis C."/>
            <person name="Hodgson A."/>
            <person name="Muzny D.M."/>
            <person name="McPherson J."/>
            <person name="Gibbs R.A."/>
            <person name="Fahey J."/>
            <person name="Helton E."/>
            <person name="Ketteman M."/>
            <person name="Madan A."/>
            <person name="Rodrigues S."/>
            <person name="Sanchez A."/>
            <person name="Whiting M."/>
            <person name="Madari A."/>
            <person name="Young A.C."/>
            <person name="Wetherby K.D."/>
            <person name="Granite S.J."/>
            <person name="Kwong P.N."/>
            <person name="Brinkley C.P."/>
            <person name="Pearson R.L."/>
            <person name="Bouffard G.G."/>
            <person name="Blakesly R.W."/>
            <person name="Green E.D."/>
            <person name="Dickson M.C."/>
            <person name="Rodriguez A.C."/>
            <person name="Grimwood J."/>
            <person name="Schmutz J."/>
            <person name="Myers R.M."/>
            <person name="Butterfield Y.S."/>
            <person name="Griffith M."/>
            <person name="Griffith O.L."/>
            <person name="Krzywinski M.I."/>
            <person name="Liao N."/>
            <person name="Morin R."/>
            <person name="Morrin R."/>
            <person name="Palmquist D."/>
            <person name="Petrescu A.S."/>
            <person name="Skalska U."/>
            <person name="Smailus D.E."/>
            <person name="Stott J.M."/>
            <person name="Schnerch A."/>
            <person name="Schein J.E."/>
            <person name="Jones S.J."/>
            <person name="Holt R.A."/>
            <person name="Baross A."/>
            <person name="Marra M.A."/>
            <person name="Clifton S."/>
            <person name="Makowski K.A."/>
            <person name="Bosak S."/>
            <person name="Malek J."/>
        </authorList>
    </citation>
    <scope>NUCLEOTIDE SEQUENCE [LARGE SCALE MRNA]</scope>
    <source>
        <tissue evidence="2">Placenta</tissue>
    </source>
</reference>
<dbReference type="AlphaFoldDB" id="Q9BVQ6"/>
<gene>
    <name evidence="3" type="ORF">hCG_1995620</name>
</gene>
<dbReference type="EMBL" id="CH471126">
    <property type="protein sequence ID" value="EAW57447.1"/>
    <property type="molecule type" value="Genomic_DNA"/>
</dbReference>
<feature type="region of interest" description="Disordered" evidence="1">
    <location>
        <begin position="1"/>
        <end position="35"/>
    </location>
</feature>
<reference evidence="3" key="3">
    <citation type="submission" date="2005-07" db="EMBL/GenBank/DDBJ databases">
        <authorList>
            <person name="Mural R.J."/>
            <person name="Istrail S."/>
            <person name="Sutton G."/>
            <person name="Florea L."/>
            <person name="Halpern A.L."/>
            <person name="Mobarry C.M."/>
            <person name="Lippert R."/>
            <person name="Walenz B."/>
            <person name="Shatkay H."/>
            <person name="Dew I."/>
            <person name="Miller J.R."/>
            <person name="Flanigan M.J."/>
            <person name="Edwards N.J."/>
            <person name="Bolanos R."/>
            <person name="Fasulo D."/>
            <person name="Halldorsson B.V."/>
            <person name="Hannenhalli S."/>
            <person name="Turner R."/>
            <person name="Yooseph S."/>
            <person name="Lu F."/>
            <person name="Nusskern D.R."/>
            <person name="Shue B.C."/>
            <person name="Zheng X.H."/>
            <person name="Zhong F."/>
            <person name="Delcher A.L."/>
            <person name="Huson D.H."/>
            <person name="Kravitz S.A."/>
            <person name="Mouchard L."/>
            <person name="Reinert K."/>
            <person name="Remington K.A."/>
            <person name="Clark A.G."/>
            <person name="Waterman M.S."/>
            <person name="Eichler E.E."/>
            <person name="Adams M.D."/>
            <person name="Hunkapiller M.W."/>
            <person name="Myers E.W."/>
            <person name="Venter J.C."/>
        </authorList>
    </citation>
    <scope>NUCLEOTIDE SEQUENCE</scope>
</reference>
<reference evidence="3" key="1">
    <citation type="journal article" date="2001" name="Science">
        <title>The sequence of the human genome.</title>
        <authorList>
            <person name="Venter J.C."/>
            <person name="Adams M.D."/>
            <person name="Myers E.W."/>
            <person name="Li P.W."/>
            <person name="Mural R.J."/>
            <person name="Sutton G.G."/>
            <person name="Smith H.O."/>
            <person name="Yandell M."/>
            <person name="Evans C.A."/>
            <person name="Holt R.A."/>
            <person name="Gocayne J.D."/>
            <person name="Amanatides P."/>
            <person name="Ballew R.M."/>
            <person name="Huson D.H."/>
            <person name="Wortman J.R."/>
            <person name="Zhang Q."/>
            <person name="Kodira C.D."/>
            <person name="Zheng X.H."/>
            <person name="Chen L."/>
            <person name="Skupski M."/>
            <person name="Subramanian G."/>
            <person name="Thomas P.D."/>
            <person name="Zhang J."/>
            <person name="Gabor Miklos G.L."/>
            <person name="Nelson C."/>
            <person name="Broder S."/>
            <person name="Clark A.G."/>
            <person name="Nadeau J."/>
            <person name="McKusick V.A."/>
            <person name="Zinder N."/>
            <person name="Levine A.J."/>
            <person name="Roberts R.J."/>
            <person name="Simon M."/>
            <person name="Slayman C."/>
            <person name="Hunkapiller M."/>
            <person name="Bolanos R."/>
            <person name="Delcher A."/>
            <person name="Dew I."/>
            <person name="Fasulo D."/>
            <person name="Flanigan M."/>
            <person name="Florea L."/>
            <person name="Halpern A."/>
            <person name="Hannenhalli S."/>
            <person name="Kravitz S."/>
            <person name="Levy S."/>
            <person name="Mobarry C."/>
            <person name="Reinert K."/>
            <person name="Remington K."/>
            <person name="Abu-Threideh J."/>
            <person name="Beasley E."/>
            <person name="Biddick K."/>
            <person name="Bonazzi V."/>
            <person name="Brandon R."/>
            <person name="Cargill M."/>
            <person name="Chandramouliswaran I."/>
            <person name="Charlab R."/>
            <person name="Chaturvedi K."/>
            <person name="Deng Z."/>
            <person name="Di Francesco V."/>
            <person name="Dunn P."/>
            <person name="Eilbeck K."/>
            <person name="Evangelista C."/>
            <person name="Gabrielian A.E."/>
            <person name="Gan W."/>
            <person name="Ge W."/>
            <person name="Gong F."/>
            <person name="Gu Z."/>
            <person name="Guan P."/>
            <person name="Heiman T.J."/>
            <person name="Higgins M.E."/>
            <person name="Ji R.R."/>
            <person name="Ke Z."/>
            <person name="Ketchum K.A."/>
            <person name="Lai Z."/>
            <person name="Lei Y."/>
            <person name="Li Z."/>
            <person name="Li J."/>
            <person name="Liang Y."/>
            <person name="Lin X."/>
            <person name="Lu F."/>
            <person name="Merkulov G.V."/>
            <person name="Milshina N."/>
            <person name="Moore H.M."/>
            <person name="Naik A.K."/>
            <person name="Narayan V.A."/>
            <person name="Neelam B."/>
            <person name="Nusskern D."/>
            <person name="Rusch D.B."/>
            <person name="Salzberg S."/>
            <person name="Shao W."/>
            <person name="Shue B."/>
            <person name="Sun J."/>
            <person name="Wang Z."/>
            <person name="Wang A."/>
            <person name="Wang X."/>
            <person name="Wang J."/>
            <person name="Wei M."/>
            <person name="Wides R."/>
            <person name="Xiao C."/>
            <person name="Yan C."/>
            <person name="Yao A."/>
            <person name="Ye J."/>
            <person name="Zhan M."/>
            <person name="Zhang W."/>
            <person name="Zhang H."/>
            <person name="Zhao Q."/>
            <person name="Zheng L."/>
            <person name="Zhong F."/>
            <person name="Zhong W."/>
            <person name="Zhu S."/>
            <person name="Zhao S."/>
            <person name="Gilbert D."/>
            <person name="Baumhueter S."/>
            <person name="Spier G."/>
            <person name="Carter C."/>
            <person name="Cravchik A."/>
            <person name="Woodage T."/>
            <person name="Ali F."/>
            <person name="An H."/>
            <person name="Awe A."/>
            <person name="Baldwin D."/>
            <person name="Baden H."/>
            <person name="Barnstead M."/>
            <person name="Barrow I."/>
            <person name="Beeson K."/>
            <person name="Busam D."/>
            <person name="Carver A."/>
            <person name="Center A."/>
            <person name="Cheng M.L."/>
            <person name="Curry L."/>
            <person name="Danaher S."/>
            <person name="Davenport L."/>
            <person name="Desilets R."/>
            <person name="Dietz S."/>
            <person name="Dodson K."/>
            <person name="Doup L."/>
            <person name="Ferriera S."/>
            <person name="Garg N."/>
            <person name="Gluecksmann A."/>
            <person name="Hart B."/>
            <person name="Haynes J."/>
            <person name="Haynes C."/>
            <person name="Heiner C."/>
            <person name="Hladun S."/>
            <person name="Hostin D."/>
            <person name="Houck J."/>
            <person name="Howland T."/>
            <person name="Ibegwam C."/>
            <person name="Johnson J."/>
            <person name="Kalush F."/>
            <person name="Kline L."/>
            <person name="Koduru S."/>
            <person name="Love A."/>
            <person name="Mann F."/>
            <person name="May D."/>
            <person name="McCawley S."/>
            <person name="McIntosh T."/>
            <person name="McMullen I."/>
            <person name="Moy M."/>
            <person name="Moy L."/>
            <person name="Murphy B."/>
            <person name="Nelson K."/>
            <person name="Pfannkoch C."/>
            <person name="Pratts E."/>
            <person name="Puri V."/>
            <person name="Qureshi H."/>
            <person name="Reardon M."/>
            <person name="Rodriguez R."/>
            <person name="Rogers Y.H."/>
            <person name="Romblad D."/>
            <person name="Ruhfel B."/>
            <person name="Scott R."/>
            <person name="Sitter C."/>
            <person name="Smallwood M."/>
            <person name="Stewart E."/>
            <person name="Strong R."/>
            <person name="Suh E."/>
            <person name="Thomas R."/>
            <person name="Tint N.N."/>
            <person name="Tse S."/>
            <person name="Vech C."/>
            <person name="Wang G."/>
            <person name="Wetter J."/>
            <person name="Williams S."/>
            <person name="Williams M."/>
            <person name="Windsor S."/>
            <person name="Winn-Deen E."/>
            <person name="Wolfe K."/>
            <person name="Zaveri J."/>
            <person name="Zaveri K."/>
            <person name="Abril J.F."/>
            <person name="Guigo R."/>
            <person name="Campbell M.J."/>
            <person name="Sjolander K.V."/>
            <person name="Karlak B."/>
            <person name="Kejariwal A."/>
            <person name="Mi H."/>
            <person name="Lazareva B."/>
            <person name="Hatton T."/>
            <person name="Narechania A."/>
            <person name="Diemer K."/>
            <person name="Muruganujan A."/>
            <person name="Guo N."/>
            <person name="Sato S."/>
            <person name="Bafna V."/>
            <person name="Istrail S."/>
            <person name="Lippert R."/>
            <person name="Schwartz R."/>
            <person name="Walenz B."/>
            <person name="Yooseph S."/>
            <person name="Allen D."/>
            <person name="Basu A."/>
            <person name="Baxendale J."/>
            <person name="Blick L."/>
            <person name="Caminha M."/>
            <person name="Carnes-Stine J."/>
            <person name="Caulk P."/>
            <person name="Chiang Y.H."/>
            <person name="Coyne M."/>
            <person name="Dahlke C."/>
            <person name="Mays A."/>
            <person name="Dombroski M."/>
            <person name="Donnelly M."/>
            <person name="Ely D."/>
            <person name="Esparham S."/>
            <person name="Fosler C."/>
            <person name="Gire H."/>
            <person name="Glanowski S."/>
            <person name="Glasser K."/>
            <person name="Glodek A."/>
            <person name="Gorokhov M."/>
            <person name="Graham K."/>
            <person name="Gropman B."/>
            <person name="Harris M."/>
            <person name="Heil J."/>
            <person name="Henderson S."/>
            <person name="Hoover J."/>
            <person name="Jennings D."/>
            <person name="Jordan C."/>
            <person name="Jordan J."/>
            <person name="Kasha J."/>
            <person name="Kagan L."/>
            <person name="Kraft C."/>
            <person name="Levitsky A."/>
            <person name="Lewis M."/>
            <person name="Liu X."/>
            <person name="Lopez J."/>
            <person name="Ma D."/>
            <person name="Majoros W."/>
            <person name="McDaniel J."/>
            <person name="Murphy S."/>
            <person name="Newman M."/>
            <person name="Nguyen T."/>
            <person name="Nguyen N."/>
            <person name="Nodell M."/>
            <person name="Pan S."/>
            <person name="Peck J."/>
            <person name="Peterson M."/>
            <person name="Rowe W."/>
            <person name="Sanders R."/>
            <person name="Scott J."/>
            <person name="Simpson M."/>
            <person name="Smith T."/>
            <person name="Sprague A."/>
            <person name="Stockwell T."/>
            <person name="Turner R."/>
            <person name="Venter E."/>
            <person name="Wang M."/>
            <person name="Wen M."/>
            <person name="Wu D."/>
            <person name="Wu M."/>
            <person name="Xia A."/>
            <person name="Zandieh A."/>
            <person name="Zhu X."/>
        </authorList>
    </citation>
    <scope>NUCLEOTIDE SEQUENCE</scope>
</reference>